<dbReference type="InterPro" id="IPR013342">
    <property type="entry name" value="Mandelate_racemase_C"/>
</dbReference>
<feature type="binding site" evidence="7">
    <location>
        <position position="99"/>
    </location>
    <ligand>
        <name>substrate</name>
    </ligand>
</feature>
<dbReference type="GO" id="GO:0008872">
    <property type="term" value="F:glucarate dehydratase activity"/>
    <property type="evidence" value="ECO:0007669"/>
    <property type="project" value="UniProtKB-EC"/>
</dbReference>
<comment type="similarity">
    <text evidence="1">Belongs to the mandelate racemase/muconate lactonizing enzyme family. GlucD subfamily.</text>
</comment>
<feature type="binding site" evidence="7">
    <location>
        <position position="423"/>
    </location>
    <ligand>
        <name>substrate</name>
    </ligand>
</feature>
<feature type="active site" description="Proton acceptor" evidence="6">
    <location>
        <position position="208"/>
    </location>
</feature>
<feature type="binding site" evidence="7">
    <location>
        <begin position="236"/>
        <end position="238"/>
    </location>
    <ligand>
        <name>substrate</name>
    </ligand>
</feature>
<feature type="binding site" evidence="7">
    <location>
        <position position="206"/>
    </location>
    <ligand>
        <name>substrate</name>
    </ligand>
</feature>
<keyword evidence="4 8" id="KW-0460">Magnesium</keyword>
<dbReference type="Pfam" id="PF02746">
    <property type="entry name" value="MR_MLE_N"/>
    <property type="match status" value="1"/>
</dbReference>
<evidence type="ECO:0000256" key="3">
    <source>
        <dbReference type="ARBA" id="ARBA00022723"/>
    </source>
</evidence>
<evidence type="ECO:0000259" key="9">
    <source>
        <dbReference type="SMART" id="SM00922"/>
    </source>
</evidence>
<dbReference type="RefSeq" id="WP_162364162.1">
    <property type="nucleotide sequence ID" value="NZ_WUBS01000001.1"/>
</dbReference>
<comment type="caution">
    <text evidence="10">The sequence shown here is derived from an EMBL/GenBank/DDBJ whole genome shotgun (WGS) entry which is preliminary data.</text>
</comment>
<dbReference type="InterPro" id="IPR034593">
    <property type="entry name" value="DgoD-like"/>
</dbReference>
<dbReference type="Gene3D" id="3.30.390.10">
    <property type="entry name" value="Enolase-like, N-terminal domain"/>
    <property type="match status" value="1"/>
</dbReference>
<dbReference type="CDD" id="cd03323">
    <property type="entry name" value="D-glucarate_dehydratase"/>
    <property type="match status" value="1"/>
</dbReference>
<dbReference type="InterPro" id="IPR036849">
    <property type="entry name" value="Enolase-like_C_sf"/>
</dbReference>
<organism evidence="10 11">
    <name type="scientific">Acerihabitans arboris</name>
    <dbReference type="NCBI Taxonomy" id="2691583"/>
    <lineage>
        <taxon>Bacteria</taxon>
        <taxon>Pseudomonadati</taxon>
        <taxon>Pseudomonadota</taxon>
        <taxon>Gammaproteobacteria</taxon>
        <taxon>Enterobacterales</taxon>
        <taxon>Pectobacteriaceae</taxon>
        <taxon>Acerihabitans</taxon>
    </lineage>
</organism>
<evidence type="ECO:0000256" key="8">
    <source>
        <dbReference type="PIRSR" id="PIRSR634598-3"/>
    </source>
</evidence>
<gene>
    <name evidence="10" type="primary">gudD</name>
    <name evidence="10" type="ORF">GRH90_01755</name>
</gene>
<dbReference type="InterPro" id="IPR029017">
    <property type="entry name" value="Enolase-like_N"/>
</dbReference>
<evidence type="ECO:0000256" key="4">
    <source>
        <dbReference type="ARBA" id="ARBA00022842"/>
    </source>
</evidence>
<sequence>MSDTPVITQMRVIPVAGHDSMLLNIGGAHNCYFTRVLVVLTDSLGHTGVGESPGSTTVLNYLQAAIPQVEGQELKRLNSLVTALYTAKTRDAFSEVSDTIHVPQVNPEKHYNAVAAIEAAMLDLLGQFLDLPVAELLGPGKQRDQVPVLGYLFYIADRTKTDMDYLPGSRGGHDWYHLRHQAAMDIDSVVRLAEAAQDLYGFKDFKLKGGVHRGEYEIETVKALAHRFPQARITVDPNACWSLEEAIALGNQIKHLVPYIEDPCGAEHGFSGRETLAEFRRATNIPVATNMIANDWRQLRHALEMNAIDIPLADPHFWTMKNAVAVAQLCDEWGLTMGCHSNNHFDVSLAMITHLGAAAPGERVTPFDTHWLWQDGQRLTREPFKIVDGNIRLPDKPGLGIELDMEQVEKSHQLYQRIPNKDRNDAVGMQYLIKDWRFNGKRPTLLR</sequence>
<reference evidence="10 11" key="2">
    <citation type="submission" date="2020-02" db="EMBL/GenBank/DDBJ databases">
        <title>The new genus of Enterobacteriales.</title>
        <authorList>
            <person name="Kim I.S."/>
        </authorList>
    </citation>
    <scope>NUCLEOTIDE SEQUENCE [LARGE SCALE GENOMIC DNA]</scope>
    <source>
        <strain evidence="10 11">SAP-6</strain>
    </source>
</reference>
<keyword evidence="3 8" id="KW-0479">Metal-binding</keyword>
<feature type="binding site" evidence="8">
    <location>
        <position position="267"/>
    </location>
    <ligand>
        <name>Mg(2+)</name>
        <dbReference type="ChEBI" id="CHEBI:18420"/>
    </ligand>
</feature>
<feature type="binding site" evidence="8">
    <location>
        <position position="290"/>
    </location>
    <ligand>
        <name>Mg(2+)</name>
        <dbReference type="ChEBI" id="CHEBI:18420"/>
    </ligand>
</feature>
<evidence type="ECO:0000256" key="7">
    <source>
        <dbReference type="PIRSR" id="PIRSR634598-2"/>
    </source>
</evidence>
<dbReference type="InterPro" id="IPR034598">
    <property type="entry name" value="GlucD-like"/>
</dbReference>
<feature type="binding site" evidence="7">
    <location>
        <position position="29"/>
    </location>
    <ligand>
        <name>substrate</name>
    </ligand>
</feature>
<dbReference type="GO" id="GO:0046872">
    <property type="term" value="F:metal ion binding"/>
    <property type="evidence" value="ECO:0007669"/>
    <property type="project" value="UniProtKB-KW"/>
</dbReference>
<dbReference type="Pfam" id="PF13378">
    <property type="entry name" value="MR_MLE_C"/>
    <property type="match status" value="1"/>
</dbReference>
<dbReference type="SUPFAM" id="SSF54826">
    <property type="entry name" value="Enolase N-terminal domain-like"/>
    <property type="match status" value="1"/>
</dbReference>
<dbReference type="SMART" id="SM00922">
    <property type="entry name" value="MR_MLE"/>
    <property type="match status" value="1"/>
</dbReference>
<evidence type="ECO:0000313" key="10">
    <source>
        <dbReference type="EMBL" id="NDL61492.1"/>
    </source>
</evidence>
<dbReference type="SFLD" id="SFLDS00001">
    <property type="entry name" value="Enolase"/>
    <property type="match status" value="1"/>
</dbReference>
<dbReference type="EMBL" id="WUBS01000001">
    <property type="protein sequence ID" value="NDL61492.1"/>
    <property type="molecule type" value="Genomic_DNA"/>
</dbReference>
<feature type="active site" description="Proton acceptor" evidence="6">
    <location>
        <position position="340"/>
    </location>
</feature>
<evidence type="ECO:0000256" key="1">
    <source>
        <dbReference type="ARBA" id="ARBA00009938"/>
    </source>
</evidence>
<evidence type="ECO:0000313" key="11">
    <source>
        <dbReference type="Proteomes" id="UP000461443"/>
    </source>
</evidence>
<feature type="binding site" evidence="8">
    <location>
        <position position="236"/>
    </location>
    <ligand>
        <name>Mg(2+)</name>
        <dbReference type="ChEBI" id="CHEBI:18420"/>
    </ligand>
</feature>
<evidence type="ECO:0000256" key="5">
    <source>
        <dbReference type="ARBA" id="ARBA00023239"/>
    </source>
</evidence>
<keyword evidence="11" id="KW-1185">Reference proteome</keyword>
<dbReference type="AlphaFoldDB" id="A0A845SDL9"/>
<dbReference type="EC" id="4.2.1.40" evidence="10"/>
<feature type="binding site" evidence="7">
    <location>
        <position position="290"/>
    </location>
    <ligand>
        <name>substrate</name>
    </ligand>
</feature>
<feature type="binding site" evidence="7">
    <location>
        <position position="370"/>
    </location>
    <ligand>
        <name>substrate</name>
    </ligand>
</feature>
<proteinExistence type="inferred from homology"/>
<dbReference type="InterPro" id="IPR029065">
    <property type="entry name" value="Enolase_C-like"/>
</dbReference>
<comment type="cofactor">
    <cofactor evidence="8">
        <name>Mg(2+)</name>
        <dbReference type="ChEBI" id="CHEBI:18420"/>
    </cofactor>
</comment>
<evidence type="ECO:0000256" key="2">
    <source>
        <dbReference type="ARBA" id="ARBA00010339"/>
    </source>
</evidence>
<dbReference type="SUPFAM" id="SSF51604">
    <property type="entry name" value="Enolase C-terminal domain-like"/>
    <property type="match status" value="1"/>
</dbReference>
<dbReference type="Proteomes" id="UP000461443">
    <property type="component" value="Unassembled WGS sequence"/>
</dbReference>
<accession>A0A845SDL9</accession>
<keyword evidence="5 10" id="KW-0456">Lyase</keyword>
<dbReference type="SFLD" id="SFLDG00055">
    <property type="entry name" value="glucarate_dehydratase"/>
    <property type="match status" value="1"/>
</dbReference>
<evidence type="ECO:0000256" key="6">
    <source>
        <dbReference type="PIRSR" id="PIRSR634598-1"/>
    </source>
</evidence>
<feature type="binding site" evidence="7">
    <location>
        <begin position="340"/>
        <end position="342"/>
    </location>
    <ligand>
        <name>substrate</name>
    </ligand>
</feature>
<name>A0A845SDL9_9GAMM</name>
<protein>
    <submittedName>
        <fullName evidence="10">Glucarate dehydratase</fullName>
        <ecNumber evidence="10">4.2.1.40</ecNumber>
    </submittedName>
</protein>
<dbReference type="Gene3D" id="3.20.20.120">
    <property type="entry name" value="Enolase-like C-terminal domain"/>
    <property type="match status" value="1"/>
</dbReference>
<dbReference type="PANTHER" id="PTHR48080">
    <property type="entry name" value="D-GALACTONATE DEHYDRATASE-RELATED"/>
    <property type="match status" value="1"/>
</dbReference>
<dbReference type="PANTHER" id="PTHR48080:SF1">
    <property type="entry name" value="GLUCARATE DEHYDRATASE-RELATED PROTEIN"/>
    <property type="match status" value="1"/>
</dbReference>
<feature type="binding site" evidence="7">
    <location>
        <position position="151"/>
    </location>
    <ligand>
        <name>substrate</name>
    </ligand>
</feature>
<comment type="similarity">
    <text evidence="2">Belongs to the mandelate racemase/muconate lactonizing enzyme family. GalD subfamily.</text>
</comment>
<feature type="domain" description="Mandelate racemase/muconate lactonizing enzyme C-terminal" evidence="9">
    <location>
        <begin position="186"/>
        <end position="286"/>
    </location>
</feature>
<reference evidence="10 11" key="1">
    <citation type="submission" date="2019-12" db="EMBL/GenBank/DDBJ databases">
        <authorList>
            <person name="Lee S.D."/>
        </authorList>
    </citation>
    <scope>NUCLEOTIDE SEQUENCE [LARGE SCALE GENOMIC DNA]</scope>
    <source>
        <strain evidence="10 11">SAP-6</strain>
    </source>
</reference>
<dbReference type="InterPro" id="IPR013341">
    <property type="entry name" value="Mandelate_racemase_N_dom"/>
</dbReference>